<dbReference type="AlphaFoldDB" id="A0A059G326"/>
<keyword evidence="2" id="KW-1185">Reference proteome</keyword>
<reference evidence="1 2" key="1">
    <citation type="journal article" date="2014" name="Antonie Van Leeuwenhoek">
        <title>Hyphomonas beringensis sp. nov. and Hyphomonas chukchiensis sp. nov., isolated from surface seawater of the Bering Sea and Chukchi Sea.</title>
        <authorList>
            <person name="Li C."/>
            <person name="Lai Q."/>
            <person name="Li G."/>
            <person name="Dong C."/>
            <person name="Wang J."/>
            <person name="Liao Y."/>
            <person name="Shao Z."/>
        </authorList>
    </citation>
    <scope>NUCLEOTIDE SEQUENCE [LARGE SCALE GENOMIC DNA]</scope>
    <source>
        <strain evidence="1 2">SCH89</strain>
    </source>
</reference>
<name>A0A059G326_9PROT</name>
<comment type="caution">
    <text evidence="1">The sequence shown here is derived from an EMBL/GenBank/DDBJ whole genome shotgun (WGS) entry which is preliminary data.</text>
</comment>
<gene>
    <name evidence="1" type="ORF">HOC_16648</name>
</gene>
<sequence>MAKGKISEADFTSETSWLTPKQCADLTGWTVSGLEKRRVRGQWPPFSVRAGRPRYPGDYIRQQFAEAVVTNTVQASTTSDKF</sequence>
<dbReference type="Proteomes" id="UP000024942">
    <property type="component" value="Unassembled WGS sequence"/>
</dbReference>
<evidence type="ECO:0000313" key="2">
    <source>
        <dbReference type="Proteomes" id="UP000024942"/>
    </source>
</evidence>
<accession>A0A059G326</accession>
<evidence type="ECO:0000313" key="1">
    <source>
        <dbReference type="EMBL" id="KDA01216.1"/>
    </source>
</evidence>
<protein>
    <recommendedName>
        <fullName evidence="3">DNA-binding protein</fullName>
    </recommendedName>
</protein>
<evidence type="ECO:0008006" key="3">
    <source>
        <dbReference type="Google" id="ProtNLM"/>
    </source>
</evidence>
<proteinExistence type="predicted"/>
<organism evidence="1 2">
    <name type="scientific">Hyphomonas oceanitis SCH89</name>
    <dbReference type="NCBI Taxonomy" id="1280953"/>
    <lineage>
        <taxon>Bacteria</taxon>
        <taxon>Pseudomonadati</taxon>
        <taxon>Pseudomonadota</taxon>
        <taxon>Alphaproteobacteria</taxon>
        <taxon>Hyphomonadales</taxon>
        <taxon>Hyphomonadaceae</taxon>
        <taxon>Hyphomonas</taxon>
    </lineage>
</organism>
<dbReference type="STRING" id="1280953.HOC_16648"/>
<dbReference type="EMBL" id="ARYL01000033">
    <property type="protein sequence ID" value="KDA01216.1"/>
    <property type="molecule type" value="Genomic_DNA"/>
</dbReference>